<dbReference type="InterPro" id="IPR007710">
    <property type="entry name" value="Nucleoside_deoxyribTrfase"/>
</dbReference>
<organism evidence="1 2">
    <name type="scientific">Dactylosporangium roseum</name>
    <dbReference type="NCBI Taxonomy" id="47989"/>
    <lineage>
        <taxon>Bacteria</taxon>
        <taxon>Bacillati</taxon>
        <taxon>Actinomycetota</taxon>
        <taxon>Actinomycetes</taxon>
        <taxon>Micromonosporales</taxon>
        <taxon>Micromonosporaceae</taxon>
        <taxon>Dactylosporangium</taxon>
    </lineage>
</organism>
<name>A0ABY5Z421_9ACTN</name>
<reference evidence="1" key="1">
    <citation type="submission" date="2021-04" db="EMBL/GenBank/DDBJ databases">
        <title>Biosynthetic gene clusters of Dactylosporangioum roseum.</title>
        <authorList>
            <person name="Hartkoorn R.C."/>
            <person name="Beaudoing E."/>
            <person name="Hot D."/>
            <person name="Moureu S."/>
        </authorList>
    </citation>
    <scope>NUCLEOTIDE SEQUENCE</scope>
    <source>
        <strain evidence="1">NRRL B-16295</strain>
    </source>
</reference>
<keyword evidence="2" id="KW-1185">Reference proteome</keyword>
<sequence>MKVLIGGPIQHAFPHGQSAGALREVIDRVAGVVSDARGDVFSAHRTEEFGESATEFSPEDVTERDFNWMQRCDVFVPILPSNRTDSIMRTDGTHVELGWASALGKPIVVLTDSGVVHHGSHLLRGLHTIATVSFLDIDDVMVKPQTLLEMLDDVHSAPTRP</sequence>
<dbReference type="Proteomes" id="UP001058271">
    <property type="component" value="Chromosome"/>
</dbReference>
<evidence type="ECO:0000313" key="2">
    <source>
        <dbReference type="Proteomes" id="UP001058271"/>
    </source>
</evidence>
<dbReference type="Gene3D" id="3.40.50.450">
    <property type="match status" value="1"/>
</dbReference>
<protein>
    <submittedName>
        <fullName evidence="1">Nucleoside 2-deoxyribosyltransferase</fullName>
    </submittedName>
</protein>
<proteinExistence type="predicted"/>
<accession>A0ABY5Z421</accession>
<evidence type="ECO:0000313" key="1">
    <source>
        <dbReference type="EMBL" id="UWZ36202.1"/>
    </source>
</evidence>
<dbReference type="Pfam" id="PF05014">
    <property type="entry name" value="Nuc_deoxyrib_tr"/>
    <property type="match status" value="1"/>
</dbReference>
<dbReference type="EMBL" id="CP073721">
    <property type="protein sequence ID" value="UWZ36202.1"/>
    <property type="molecule type" value="Genomic_DNA"/>
</dbReference>
<dbReference type="SUPFAM" id="SSF52309">
    <property type="entry name" value="N-(deoxy)ribosyltransferase-like"/>
    <property type="match status" value="1"/>
</dbReference>
<gene>
    <name evidence="1" type="ORF">Drose_34970</name>
</gene>